<sequence>MPFQHHVKNTTSNHSYLPLKVVFMCINNWYRKVLVI</sequence>
<protein>
    <submittedName>
        <fullName evidence="1">Uncharacterized protein</fullName>
    </submittedName>
</protein>
<reference evidence="1" key="1">
    <citation type="submission" date="2018-02" db="EMBL/GenBank/DDBJ databases">
        <title>Rhizophora mucronata_Transcriptome.</title>
        <authorList>
            <person name="Meera S.P."/>
            <person name="Sreeshan A."/>
            <person name="Augustine A."/>
        </authorList>
    </citation>
    <scope>NUCLEOTIDE SEQUENCE</scope>
    <source>
        <tissue evidence="1">Leaf</tissue>
    </source>
</reference>
<proteinExistence type="predicted"/>
<dbReference type="AlphaFoldDB" id="A0A2P2PR68"/>
<organism evidence="1">
    <name type="scientific">Rhizophora mucronata</name>
    <name type="common">Asiatic mangrove</name>
    <dbReference type="NCBI Taxonomy" id="61149"/>
    <lineage>
        <taxon>Eukaryota</taxon>
        <taxon>Viridiplantae</taxon>
        <taxon>Streptophyta</taxon>
        <taxon>Embryophyta</taxon>
        <taxon>Tracheophyta</taxon>
        <taxon>Spermatophyta</taxon>
        <taxon>Magnoliopsida</taxon>
        <taxon>eudicotyledons</taxon>
        <taxon>Gunneridae</taxon>
        <taxon>Pentapetalae</taxon>
        <taxon>rosids</taxon>
        <taxon>fabids</taxon>
        <taxon>Malpighiales</taxon>
        <taxon>Rhizophoraceae</taxon>
        <taxon>Rhizophora</taxon>
    </lineage>
</organism>
<accession>A0A2P2PR68</accession>
<dbReference type="EMBL" id="GGEC01076752">
    <property type="protein sequence ID" value="MBX57236.1"/>
    <property type="molecule type" value="Transcribed_RNA"/>
</dbReference>
<name>A0A2P2PR68_RHIMU</name>
<evidence type="ECO:0000313" key="1">
    <source>
        <dbReference type="EMBL" id="MBX57236.1"/>
    </source>
</evidence>